<feature type="region of interest" description="Disordered" evidence="1">
    <location>
        <begin position="40"/>
        <end position="61"/>
    </location>
</feature>
<dbReference type="InterPro" id="IPR019734">
    <property type="entry name" value="TPR_rpt"/>
</dbReference>
<dbReference type="EMBL" id="CP136600">
    <property type="protein sequence ID" value="WOH38951.1"/>
    <property type="molecule type" value="Genomic_DNA"/>
</dbReference>
<dbReference type="Gene3D" id="1.25.40.10">
    <property type="entry name" value="Tetratricopeptide repeat domain"/>
    <property type="match status" value="1"/>
</dbReference>
<dbReference type="SMART" id="SM00028">
    <property type="entry name" value="TPR"/>
    <property type="match status" value="3"/>
</dbReference>
<dbReference type="PROSITE" id="PS51257">
    <property type="entry name" value="PROKAR_LIPOPROTEIN"/>
    <property type="match status" value="1"/>
</dbReference>
<dbReference type="Proteomes" id="UP001301442">
    <property type="component" value="Chromosome"/>
</dbReference>
<keyword evidence="4" id="KW-1185">Reference proteome</keyword>
<gene>
    <name evidence="3" type="ORF">RI844_06955</name>
</gene>
<feature type="signal peptide" evidence="2">
    <location>
        <begin position="1"/>
        <end position="27"/>
    </location>
</feature>
<sequence>MNFIKKLSVTPLSRKGMFTALMLSTLAACSSAPEQASSAGAAAQNTAARTNAATTPELSEVDAERQRILAMPNRYKENAAAVPNEVKLAVEAALTQKANGDIDGAKASLKVINANHPSLSGIALQLGDIALTSGDTALAKAYYQQAISANNNNYYAHNRLGNLQRKSGEFASAKASYLAALTSYAGFAEANLNLGILLDMYMGKKEQALAYYQTYQVLTKQENRKVKGWIADISMQLRAVNNG</sequence>
<dbReference type="Pfam" id="PF13432">
    <property type="entry name" value="TPR_16"/>
    <property type="match status" value="1"/>
</dbReference>
<reference evidence="3 4" key="1">
    <citation type="submission" date="2023-09" db="EMBL/GenBank/DDBJ databases">
        <authorList>
            <person name="Qi X."/>
        </authorList>
    </citation>
    <scope>NUCLEOTIDE SEQUENCE [LARGE SCALE GENOMIC DNA]</scope>
    <source>
        <strain evidence="3 4">S1-1</strain>
    </source>
</reference>
<proteinExistence type="predicted"/>
<dbReference type="RefSeq" id="WP_348397717.1">
    <property type="nucleotide sequence ID" value="NZ_CP136600.1"/>
</dbReference>
<accession>A0ABZ0GT55</accession>
<name>A0ABZ0GT55_9GAMM</name>
<evidence type="ECO:0000313" key="3">
    <source>
        <dbReference type="EMBL" id="WOH38951.1"/>
    </source>
</evidence>
<dbReference type="InterPro" id="IPR011990">
    <property type="entry name" value="TPR-like_helical_dom_sf"/>
</dbReference>
<protein>
    <recommendedName>
        <fullName evidence="5">Tetratricopeptide repeat protein</fullName>
    </recommendedName>
</protein>
<evidence type="ECO:0000256" key="1">
    <source>
        <dbReference type="SAM" id="MobiDB-lite"/>
    </source>
</evidence>
<keyword evidence="2" id="KW-0732">Signal</keyword>
<evidence type="ECO:0008006" key="5">
    <source>
        <dbReference type="Google" id="ProtNLM"/>
    </source>
</evidence>
<organism evidence="3 4">
    <name type="scientific">Thalassotalea fonticola</name>
    <dbReference type="NCBI Taxonomy" id="3065649"/>
    <lineage>
        <taxon>Bacteria</taxon>
        <taxon>Pseudomonadati</taxon>
        <taxon>Pseudomonadota</taxon>
        <taxon>Gammaproteobacteria</taxon>
        <taxon>Alteromonadales</taxon>
        <taxon>Colwelliaceae</taxon>
        <taxon>Thalassotalea</taxon>
    </lineage>
</organism>
<feature type="compositionally biased region" description="Low complexity" evidence="1">
    <location>
        <begin position="40"/>
        <end position="57"/>
    </location>
</feature>
<evidence type="ECO:0000313" key="4">
    <source>
        <dbReference type="Proteomes" id="UP001301442"/>
    </source>
</evidence>
<evidence type="ECO:0000256" key="2">
    <source>
        <dbReference type="SAM" id="SignalP"/>
    </source>
</evidence>
<dbReference type="SUPFAM" id="SSF48452">
    <property type="entry name" value="TPR-like"/>
    <property type="match status" value="1"/>
</dbReference>
<feature type="chain" id="PRO_5045348330" description="Tetratricopeptide repeat protein" evidence="2">
    <location>
        <begin position="28"/>
        <end position="243"/>
    </location>
</feature>